<feature type="transmembrane region" description="Helical" evidence="4">
    <location>
        <begin position="838"/>
        <end position="858"/>
    </location>
</feature>
<dbReference type="SMART" id="SM00181">
    <property type="entry name" value="EGF"/>
    <property type="match status" value="2"/>
</dbReference>
<evidence type="ECO:0000256" key="1">
    <source>
        <dbReference type="ARBA" id="ARBA00004167"/>
    </source>
</evidence>
<keyword evidence="2 5" id="KW-0732">Signal</keyword>
<evidence type="ECO:0000313" key="7">
    <source>
        <dbReference type="EMBL" id="CUG89498.1"/>
    </source>
</evidence>
<dbReference type="PROSITE" id="PS01186">
    <property type="entry name" value="EGF_2"/>
    <property type="match status" value="1"/>
</dbReference>
<feature type="signal peptide" evidence="5">
    <location>
        <begin position="1"/>
        <end position="31"/>
    </location>
</feature>
<dbReference type="InterPro" id="IPR032675">
    <property type="entry name" value="LRR_dom_sf"/>
</dbReference>
<dbReference type="AlphaFoldDB" id="A0A0S4JG58"/>
<evidence type="ECO:0000256" key="5">
    <source>
        <dbReference type="SAM" id="SignalP"/>
    </source>
</evidence>
<protein>
    <submittedName>
        <fullName evidence="7">GP46-like surface antigen, putative</fullName>
    </submittedName>
</protein>
<feature type="chain" id="PRO_5006622294" evidence="5">
    <location>
        <begin position="32"/>
        <end position="882"/>
    </location>
</feature>
<feature type="disulfide bond" evidence="3">
    <location>
        <begin position="762"/>
        <end position="779"/>
    </location>
</feature>
<dbReference type="PANTHER" id="PTHR48053">
    <property type="entry name" value="LEUCINE RICH REPEAT FAMILY PROTEIN, EXPRESSED"/>
    <property type="match status" value="1"/>
</dbReference>
<organism evidence="7 8">
    <name type="scientific">Bodo saltans</name>
    <name type="common">Flagellated protozoan</name>
    <dbReference type="NCBI Taxonomy" id="75058"/>
    <lineage>
        <taxon>Eukaryota</taxon>
        <taxon>Discoba</taxon>
        <taxon>Euglenozoa</taxon>
        <taxon>Kinetoplastea</taxon>
        <taxon>Metakinetoplastina</taxon>
        <taxon>Eubodonida</taxon>
        <taxon>Bodonidae</taxon>
        <taxon>Bodo</taxon>
    </lineage>
</organism>
<dbReference type="PANTHER" id="PTHR48053:SF71">
    <property type="entry name" value="LEUCINE RICH REPEAT FAMILY PROTEIN, EXPRESSED"/>
    <property type="match status" value="1"/>
</dbReference>
<proteinExistence type="predicted"/>
<name>A0A0S4JG58_BODSA</name>
<dbReference type="Pfam" id="PF00560">
    <property type="entry name" value="LRR_1"/>
    <property type="match status" value="1"/>
</dbReference>
<dbReference type="Gene3D" id="3.80.10.10">
    <property type="entry name" value="Ribonuclease Inhibitor"/>
    <property type="match status" value="2"/>
</dbReference>
<keyword evidence="3" id="KW-1015">Disulfide bond</keyword>
<comment type="caution">
    <text evidence="3">Lacks conserved residue(s) required for the propagation of feature annotation.</text>
</comment>
<keyword evidence="4" id="KW-0812">Transmembrane</keyword>
<feature type="disulfide bond" evidence="3">
    <location>
        <begin position="781"/>
        <end position="790"/>
    </location>
</feature>
<keyword evidence="4" id="KW-0472">Membrane</keyword>
<dbReference type="InterPro" id="IPR002049">
    <property type="entry name" value="LE_dom"/>
</dbReference>
<gene>
    <name evidence="7" type="ORF">BSAL_21750</name>
</gene>
<evidence type="ECO:0000313" key="8">
    <source>
        <dbReference type="Proteomes" id="UP000051952"/>
    </source>
</evidence>
<dbReference type="EMBL" id="CYKH01001745">
    <property type="protein sequence ID" value="CUG89498.1"/>
    <property type="molecule type" value="Genomic_DNA"/>
</dbReference>
<dbReference type="PROSITE" id="PS01248">
    <property type="entry name" value="EGF_LAM_1"/>
    <property type="match status" value="1"/>
</dbReference>
<evidence type="ECO:0000256" key="3">
    <source>
        <dbReference type="PROSITE-ProRule" id="PRU00076"/>
    </source>
</evidence>
<dbReference type="OrthoDB" id="676979at2759"/>
<dbReference type="VEuPathDB" id="TriTrypDB:BSAL_21750"/>
<dbReference type="InterPro" id="IPR051716">
    <property type="entry name" value="Plant_RL_S/T_kinase"/>
</dbReference>
<dbReference type="InterPro" id="IPR000742">
    <property type="entry name" value="EGF"/>
</dbReference>
<keyword evidence="8" id="KW-1185">Reference proteome</keyword>
<evidence type="ECO:0000256" key="2">
    <source>
        <dbReference type="ARBA" id="ARBA00022729"/>
    </source>
</evidence>
<feature type="domain" description="EGF-like" evidence="6">
    <location>
        <begin position="756"/>
        <end position="791"/>
    </location>
</feature>
<reference evidence="8" key="1">
    <citation type="submission" date="2015-09" db="EMBL/GenBank/DDBJ databases">
        <authorList>
            <consortium name="Pathogen Informatics"/>
        </authorList>
    </citation>
    <scope>NUCLEOTIDE SEQUENCE [LARGE SCALE GENOMIC DNA]</scope>
    <source>
        <strain evidence="8">Lake Konstanz</strain>
    </source>
</reference>
<keyword evidence="3" id="KW-0245">EGF-like domain</keyword>
<dbReference type="Proteomes" id="UP000051952">
    <property type="component" value="Unassembled WGS sequence"/>
</dbReference>
<dbReference type="PROSITE" id="PS00022">
    <property type="entry name" value="EGF_1"/>
    <property type="match status" value="2"/>
</dbReference>
<keyword evidence="4" id="KW-1133">Transmembrane helix</keyword>
<comment type="subcellular location">
    <subcellularLocation>
        <location evidence="1">Membrane</location>
        <topology evidence="1">Single-pass membrane protein</topology>
    </subcellularLocation>
</comment>
<sequence length="882" mass="94136">MTMSRIYRFNSLALLCCVSICFLLLLPIVNGALTADQMTMLQTFFSSTGGAAKWTVFTGWDLAASAWVDPCATTDPVPKLFGVSCLSGQLQEIYLPANGLSGVIPPTFFDTFPSLSILELLSNPELGGPIPAAPASSLLEIVILSECAFNGTIPDSIFTGALTQLQLQGNQLTGGIPDSISNSRQLFELNLGSNHLVVGALSTAVINCTQLSVLDLTDCGVTSVPDTLSSLGGLTQLALGINSLTGSIPNSWCNMARLNFVFLQDNSGLSGTIPSCLYNWTALESLVIENTQMTGTIPEFFFTSFKKLTGLYLSGSKFSGVIPDMFDRVPNLQHAEFNGNNVDASYSGAFPNTLFGLVNLQSFSIQYTQVESPNRTMDALRSIQTIILASNPKMSVAFPSALLLARWTIPAPAGVQRTLVLANMPVYGTLPLVPSGQQIYDVTGGVSFVYTDITGYIPNATFDWVPSDQLNGVLDGCSKLLHPVPKWALYLTNNFAGLTFSLSSLTKADGTALASNIFSMSGGTTIGIAGASYVSMDGGYYYCGYCISGNTTFCESDDLNSVTADQMSANIVFTHATLNNISTIMFCNTPTVTRNMSIPVYLYYVGPAYTSATWYFLISSNSLSVAFYNPTPYFYALSPSEGRIEGCTTLYALGVGFFNAPNVTIRILTSVDIWVEGGVVLNDTAVRFLLPSANASAVNTKYRSYSDTPLSVDLFADGTPLGGYAISNATYTFATTCSTPLVECENGYTDDQDCPVQPLCRCFSEGQCLIPNGTTTYQCVCAGGFDGSGCRDCALGYYGSSCTLCDCSHGTCDDGIDGSGSCVCDSGYMGAKCSISKWGVGFGIPFAIVVVIIVALLIRKRHVNRLMDDPDYGMPMNSVRNK</sequence>
<dbReference type="InterPro" id="IPR001611">
    <property type="entry name" value="Leu-rich_rpt"/>
</dbReference>
<accession>A0A0S4JG58</accession>
<dbReference type="GO" id="GO:0016020">
    <property type="term" value="C:membrane"/>
    <property type="evidence" value="ECO:0007669"/>
    <property type="project" value="UniProtKB-SubCell"/>
</dbReference>
<evidence type="ECO:0000259" key="6">
    <source>
        <dbReference type="PROSITE" id="PS50026"/>
    </source>
</evidence>
<evidence type="ECO:0000256" key="4">
    <source>
        <dbReference type="SAM" id="Phobius"/>
    </source>
</evidence>
<dbReference type="SUPFAM" id="SSF52058">
    <property type="entry name" value="L domain-like"/>
    <property type="match status" value="1"/>
</dbReference>
<dbReference type="PROSITE" id="PS50026">
    <property type="entry name" value="EGF_3"/>
    <property type="match status" value="1"/>
</dbReference>